<comment type="caution">
    <text evidence="2">The sequence shown here is derived from an EMBL/GenBank/DDBJ whole genome shotgun (WGS) entry which is preliminary data.</text>
</comment>
<proteinExistence type="predicted"/>
<evidence type="ECO:0000313" key="3">
    <source>
        <dbReference type="Proteomes" id="UP000218831"/>
    </source>
</evidence>
<dbReference type="AlphaFoldDB" id="A0A2A2GBI5"/>
<dbReference type="PANTHER" id="PTHR23131">
    <property type="entry name" value="ENDORIBONUCLEASE LACTB2"/>
    <property type="match status" value="1"/>
</dbReference>
<accession>A0A2A2GBI5</accession>
<dbReference type="SMART" id="SM00849">
    <property type="entry name" value="Lactamase_B"/>
    <property type="match status" value="1"/>
</dbReference>
<dbReference type="Pfam" id="PF00753">
    <property type="entry name" value="Lactamase_B"/>
    <property type="match status" value="1"/>
</dbReference>
<dbReference type="EMBL" id="NSKE01000004">
    <property type="protein sequence ID" value="PAU94550.1"/>
    <property type="molecule type" value="Genomic_DNA"/>
</dbReference>
<dbReference type="InterPro" id="IPR036866">
    <property type="entry name" value="RibonucZ/Hydroxyglut_hydro"/>
</dbReference>
<evidence type="ECO:0000313" key="2">
    <source>
        <dbReference type="EMBL" id="PAU94550.1"/>
    </source>
</evidence>
<reference evidence="2 3" key="1">
    <citation type="submission" date="2017-08" db="EMBL/GenBank/DDBJ databases">
        <title>Aliifodinibius alkalisoli sp. nov., isolated from saline alkaline soil.</title>
        <authorList>
            <person name="Liu D."/>
            <person name="Zhang G."/>
        </authorList>
    </citation>
    <scope>NUCLEOTIDE SEQUENCE [LARGE SCALE GENOMIC DNA]</scope>
    <source>
        <strain evidence="2 3">WN023</strain>
    </source>
</reference>
<sequence length="360" mass="41557">MSRKKRVKFYFFEIWNKGRVNWSISVKKWYLQRILKFKSISVLRPDILKKYSIYPIKIPTPFAVGDVFSYLVKDEKNVLVDTGQYTDEAFECVRYHLKKQGLSIENIDEIWLTHGHPDHYGQAARLADRAGATVFGHPLERSNFGGNNDADLFEAFFQKHSIPEDHIQNMVNQLDWLQQFQLAIEPEWVQDGELLNSGDLSFEVVHTPGHAPGHISYISDKGIIFGGDLLLGHISTNALINFDSETDQRNRSLLQYRESLEWIREQGGLVLPGHGEIIEETTSVADHHLGEHQKRYQKIKQLLREEPMTLLDLSYHIFEDAIQKGALFLVLSEVLGYLDWGIDEGVIEVDESKMEYRITN</sequence>
<dbReference type="InterPro" id="IPR050662">
    <property type="entry name" value="Sec-metab_biosynth-thioest"/>
</dbReference>
<dbReference type="Proteomes" id="UP000218831">
    <property type="component" value="Unassembled WGS sequence"/>
</dbReference>
<gene>
    <name evidence="2" type="ORF">CK503_07075</name>
</gene>
<dbReference type="Gene3D" id="3.60.15.10">
    <property type="entry name" value="Ribonuclease Z/Hydroxyacylglutathione hydrolase-like"/>
    <property type="match status" value="1"/>
</dbReference>
<keyword evidence="3" id="KW-1185">Reference proteome</keyword>
<dbReference type="InterPro" id="IPR001279">
    <property type="entry name" value="Metallo-B-lactamas"/>
</dbReference>
<dbReference type="OrthoDB" id="9802248at2"/>
<organism evidence="2 3">
    <name type="scientific">Fodinibius salipaludis</name>
    <dbReference type="NCBI Taxonomy" id="2032627"/>
    <lineage>
        <taxon>Bacteria</taxon>
        <taxon>Pseudomonadati</taxon>
        <taxon>Balneolota</taxon>
        <taxon>Balneolia</taxon>
        <taxon>Balneolales</taxon>
        <taxon>Balneolaceae</taxon>
        <taxon>Fodinibius</taxon>
    </lineage>
</organism>
<evidence type="ECO:0000259" key="1">
    <source>
        <dbReference type="SMART" id="SM00849"/>
    </source>
</evidence>
<feature type="domain" description="Metallo-beta-lactamase" evidence="1">
    <location>
        <begin position="66"/>
        <end position="274"/>
    </location>
</feature>
<protein>
    <recommendedName>
        <fullName evidence="1">Metallo-beta-lactamase domain-containing protein</fullName>
    </recommendedName>
</protein>
<dbReference type="SUPFAM" id="SSF56281">
    <property type="entry name" value="Metallo-hydrolase/oxidoreductase"/>
    <property type="match status" value="1"/>
</dbReference>
<name>A0A2A2GBI5_9BACT</name>